<comment type="caution">
    <text evidence="2">The sequence shown here is derived from an EMBL/GenBank/DDBJ whole genome shotgun (WGS) entry which is preliminary data.</text>
</comment>
<dbReference type="EMBL" id="JABFCT010000016">
    <property type="protein sequence ID" value="KAF5869586.1"/>
    <property type="molecule type" value="Genomic_DNA"/>
</dbReference>
<dbReference type="AlphaFoldDB" id="A0A8H6ALK3"/>
<protein>
    <submittedName>
        <fullName evidence="2">Uncharacterized protein</fullName>
    </submittedName>
</protein>
<evidence type="ECO:0000256" key="1">
    <source>
        <dbReference type="SAM" id="MobiDB-lite"/>
    </source>
</evidence>
<evidence type="ECO:0000313" key="3">
    <source>
        <dbReference type="Proteomes" id="UP000531561"/>
    </source>
</evidence>
<accession>A0A8H6ALK3</accession>
<dbReference type="GeneID" id="59264807"/>
<dbReference type="RefSeq" id="XP_037188534.1">
    <property type="nucleotide sequence ID" value="XM_037341115.1"/>
</dbReference>
<gene>
    <name evidence="2" type="ORF">Bfra_010782</name>
</gene>
<feature type="region of interest" description="Disordered" evidence="1">
    <location>
        <begin position="1"/>
        <end position="26"/>
    </location>
</feature>
<reference evidence="2 3" key="1">
    <citation type="journal article" date="2020" name="Phytopathology">
        <title>A high-quality genome resource of Botrytis fragariae, a new and rapidly spreading fungal pathogen causing strawberry gray mold in the U.S.A.</title>
        <authorList>
            <person name="Wu Y."/>
            <person name="Saski C.A."/>
            <person name="Schnabel G."/>
            <person name="Xiao S."/>
            <person name="Hu M."/>
        </authorList>
    </citation>
    <scope>NUCLEOTIDE SEQUENCE [LARGE SCALE GENOMIC DNA]</scope>
    <source>
        <strain evidence="2 3">BVB16</strain>
    </source>
</reference>
<dbReference type="Proteomes" id="UP000531561">
    <property type="component" value="Unassembled WGS sequence"/>
</dbReference>
<evidence type="ECO:0000313" key="2">
    <source>
        <dbReference type="EMBL" id="KAF5869586.1"/>
    </source>
</evidence>
<organism evidence="2 3">
    <name type="scientific">Botrytis fragariae</name>
    <dbReference type="NCBI Taxonomy" id="1964551"/>
    <lineage>
        <taxon>Eukaryota</taxon>
        <taxon>Fungi</taxon>
        <taxon>Dikarya</taxon>
        <taxon>Ascomycota</taxon>
        <taxon>Pezizomycotina</taxon>
        <taxon>Leotiomycetes</taxon>
        <taxon>Helotiales</taxon>
        <taxon>Sclerotiniaceae</taxon>
        <taxon>Botrytis</taxon>
    </lineage>
</organism>
<proteinExistence type="predicted"/>
<sequence>MDLASTTGGPHGSHEYVDRKYRESSNGNISGRAFVMQRLIGRHEQDVKEITISEACGIDAMQKMTVNNCLKLTAQLGILDGSLLYAIENLKPVGISMNVGSSSNDWDNLIVL</sequence>
<feature type="compositionally biased region" description="Basic and acidic residues" evidence="1">
    <location>
        <begin position="12"/>
        <end position="23"/>
    </location>
</feature>
<keyword evidence="3" id="KW-1185">Reference proteome</keyword>
<name>A0A8H6ALK3_9HELO</name>